<gene>
    <name evidence="9" type="ORF">OM075_08965</name>
</gene>
<dbReference type="InterPro" id="IPR039426">
    <property type="entry name" value="TonB-dep_rcpt-like"/>
</dbReference>
<dbReference type="InterPro" id="IPR023997">
    <property type="entry name" value="TonB-dep_OMP_SusC/RagA_CS"/>
</dbReference>
<keyword evidence="5 7" id="KW-0472">Membrane</keyword>
<dbReference type="Pfam" id="PF13715">
    <property type="entry name" value="CarbopepD_reg_2"/>
    <property type="match status" value="1"/>
</dbReference>
<sequence>MNIKKSNERISVQSIPRLLLVYAGIVLMLFSTTIVFGQSSRSITGTVTSKADGQAIPGASVIVEGTTNGVITNVDGEFSIDCNENDVLIISFIGLKTQQIVVTNQTTLSIKMEEEISQFDEVVVVGYGVQQKKLVTGATVQVKGDQIQKQNTTSPLQAMQGQTPGVNISSTSGQPGADMKVTIRGLGTVGNSGPLYIIDGVQGDISTLNASDIQSIDVLKDAASAAIYGSQAANGVVLVTTKQGKAGSAQVVFDAYYGVQNVMSTTNMLNREEYITIMQEQALNSGSALYDASVFEGAANSDWVNQMFYDDAVTQNYSLGINGGTESSVYAMSMNYTGQEGIVGGPDVSNYERYGFRINTEHKLYDNVLKVGQHLNFNYIKNTGISVGNQYNNTLRGAFTTSPLAPVYSDNNIYDSPYNDTSNSPWFKGDGNPYGSMMTNTNNENDGQRLLGDVYAELEPIKNLKVKTLFGFNYYANEYRSFSPLYQFSIYAYNNDHTSVNQSMSKGHTMTWTNTASYNFELDGGHKFDVLAGMEAIRYQGTNLSASNWNLLSQFNDFAHAYIDNTTGQATLQKDEDGNATGVVETKGVGGGPSVKSRRLSYFGRLAYNYKEKYMFNATLRADASSKFAEGNRWGYFPSASAGWVVSNESFMEGVSSWMSFLKLRVSWGQVGNQNISDFQYASPMNTSTSYSSSDPAANYVFGTSLVNTPGSYPSRLSNLNVKWETSEQTNIGFDAYFLNSRLGVNGDFYIKTTKDWLVQAPILATAGAGAPYINGGDVKNTGIELALSWNDNIGDFTYSIGVNGAYNKNEVGSIPTEDGIIHGSTNMLYDNSEEFYRAQNGYEIGYFWGYETAGIFQSYEDIENWKAAGNGILQSNVKPGDVKFVDQKHDGVVNADDKVDLGSGIPDITYGLNLNLGYKNFDFSVTANGVIGNKIVQSYRNHSNKQANYTTAILDRWTGEGTSNKMPRVTETNINWQFSDLYLQDGDFLRISNVAVGYDFSKLIKWSPMSQFRVYAAVQNAFTFTKYNGMDPEIGYGTSSWVSGIDLGYYPRPRTYLVGVNLKF</sequence>
<evidence type="ECO:0000256" key="3">
    <source>
        <dbReference type="ARBA" id="ARBA00022452"/>
    </source>
</evidence>
<dbReference type="InterPro" id="IPR036942">
    <property type="entry name" value="Beta-barrel_TonB_sf"/>
</dbReference>
<organism evidence="9 10">
    <name type="scientific">Plebeiibacterium sediminum</name>
    <dbReference type="NCBI Taxonomy" id="2992112"/>
    <lineage>
        <taxon>Bacteria</taxon>
        <taxon>Pseudomonadati</taxon>
        <taxon>Bacteroidota</taxon>
        <taxon>Bacteroidia</taxon>
        <taxon>Marinilabiliales</taxon>
        <taxon>Marinilabiliaceae</taxon>
        <taxon>Plebeiibacterium</taxon>
    </lineage>
</organism>
<keyword evidence="4 7" id="KW-0812">Transmembrane</keyword>
<evidence type="ECO:0000256" key="6">
    <source>
        <dbReference type="ARBA" id="ARBA00023237"/>
    </source>
</evidence>
<evidence type="ECO:0000256" key="5">
    <source>
        <dbReference type="ARBA" id="ARBA00023136"/>
    </source>
</evidence>
<reference evidence="9" key="1">
    <citation type="submission" date="2022-10" db="EMBL/GenBank/DDBJ databases">
        <authorList>
            <person name="Yu W.X."/>
        </authorList>
    </citation>
    <scope>NUCLEOTIDE SEQUENCE</scope>
    <source>
        <strain evidence="9">AAT</strain>
    </source>
</reference>
<dbReference type="PROSITE" id="PS52016">
    <property type="entry name" value="TONB_DEPENDENT_REC_3"/>
    <property type="match status" value="1"/>
</dbReference>
<evidence type="ECO:0000259" key="8">
    <source>
        <dbReference type="Pfam" id="PF07715"/>
    </source>
</evidence>
<dbReference type="Gene3D" id="2.60.40.1120">
    <property type="entry name" value="Carboxypeptidase-like, regulatory domain"/>
    <property type="match status" value="1"/>
</dbReference>
<evidence type="ECO:0000313" key="10">
    <source>
        <dbReference type="Proteomes" id="UP001209229"/>
    </source>
</evidence>
<dbReference type="SUPFAM" id="SSF49464">
    <property type="entry name" value="Carboxypeptidase regulatory domain-like"/>
    <property type="match status" value="1"/>
</dbReference>
<dbReference type="InterPro" id="IPR023996">
    <property type="entry name" value="TonB-dep_OMP_SusC/RagA"/>
</dbReference>
<protein>
    <submittedName>
        <fullName evidence="9">TonB-dependent receptor</fullName>
    </submittedName>
</protein>
<evidence type="ECO:0000256" key="2">
    <source>
        <dbReference type="ARBA" id="ARBA00022448"/>
    </source>
</evidence>
<evidence type="ECO:0000256" key="7">
    <source>
        <dbReference type="PROSITE-ProRule" id="PRU01360"/>
    </source>
</evidence>
<dbReference type="Gene3D" id="2.40.170.20">
    <property type="entry name" value="TonB-dependent receptor, beta-barrel domain"/>
    <property type="match status" value="1"/>
</dbReference>
<keyword evidence="3 7" id="KW-1134">Transmembrane beta strand</keyword>
<dbReference type="NCBIfam" id="TIGR04057">
    <property type="entry name" value="SusC_RagA_signa"/>
    <property type="match status" value="1"/>
</dbReference>
<evidence type="ECO:0000313" key="9">
    <source>
        <dbReference type="EMBL" id="MCW3786596.1"/>
    </source>
</evidence>
<proteinExistence type="inferred from homology"/>
<dbReference type="Proteomes" id="UP001209229">
    <property type="component" value="Unassembled WGS sequence"/>
</dbReference>
<feature type="domain" description="TonB-dependent receptor plug" evidence="8">
    <location>
        <begin position="135"/>
        <end position="236"/>
    </location>
</feature>
<name>A0AAE3M3K1_9BACT</name>
<dbReference type="InterPro" id="IPR037066">
    <property type="entry name" value="Plug_dom_sf"/>
</dbReference>
<dbReference type="Pfam" id="PF07715">
    <property type="entry name" value="Plug"/>
    <property type="match status" value="1"/>
</dbReference>
<dbReference type="EMBL" id="JAPDPJ010000016">
    <property type="protein sequence ID" value="MCW3786596.1"/>
    <property type="molecule type" value="Genomic_DNA"/>
</dbReference>
<comment type="similarity">
    <text evidence="7">Belongs to the TonB-dependent receptor family.</text>
</comment>
<dbReference type="NCBIfam" id="TIGR04056">
    <property type="entry name" value="OMP_RagA_SusC"/>
    <property type="match status" value="1"/>
</dbReference>
<dbReference type="InterPro" id="IPR012910">
    <property type="entry name" value="Plug_dom"/>
</dbReference>
<evidence type="ECO:0000256" key="4">
    <source>
        <dbReference type="ARBA" id="ARBA00022692"/>
    </source>
</evidence>
<dbReference type="Gene3D" id="2.170.130.10">
    <property type="entry name" value="TonB-dependent receptor, plug domain"/>
    <property type="match status" value="1"/>
</dbReference>
<dbReference type="SUPFAM" id="SSF56935">
    <property type="entry name" value="Porins"/>
    <property type="match status" value="1"/>
</dbReference>
<keyword evidence="6 7" id="KW-0998">Cell outer membrane</keyword>
<keyword evidence="2 7" id="KW-0813">Transport</keyword>
<dbReference type="InterPro" id="IPR008969">
    <property type="entry name" value="CarboxyPept-like_regulatory"/>
</dbReference>
<keyword evidence="10" id="KW-1185">Reference proteome</keyword>
<evidence type="ECO:0000256" key="1">
    <source>
        <dbReference type="ARBA" id="ARBA00004571"/>
    </source>
</evidence>
<dbReference type="AlphaFoldDB" id="A0AAE3M3K1"/>
<comment type="caution">
    <text evidence="9">The sequence shown here is derived from an EMBL/GenBank/DDBJ whole genome shotgun (WGS) entry which is preliminary data.</text>
</comment>
<dbReference type="GO" id="GO:0009279">
    <property type="term" value="C:cell outer membrane"/>
    <property type="evidence" value="ECO:0007669"/>
    <property type="project" value="UniProtKB-SubCell"/>
</dbReference>
<dbReference type="RefSeq" id="WP_301190161.1">
    <property type="nucleotide sequence ID" value="NZ_JAPDPJ010000016.1"/>
</dbReference>
<keyword evidence="9" id="KW-0675">Receptor</keyword>
<accession>A0AAE3M3K1</accession>
<comment type="subcellular location">
    <subcellularLocation>
        <location evidence="1 7">Cell outer membrane</location>
        <topology evidence="1 7">Multi-pass membrane protein</topology>
    </subcellularLocation>
</comment>